<keyword evidence="6" id="KW-0648">Protein biosynthesis</keyword>
<comment type="caution">
    <text evidence="11">The sequence shown here is derived from an EMBL/GenBank/DDBJ whole genome shotgun (WGS) entry which is preliminary data.</text>
</comment>
<dbReference type="Pfam" id="PF00133">
    <property type="entry name" value="tRNA-synt_1"/>
    <property type="match status" value="1"/>
</dbReference>
<evidence type="ECO:0000256" key="1">
    <source>
        <dbReference type="ARBA" id="ARBA00005594"/>
    </source>
</evidence>
<dbReference type="SUPFAM" id="SSF52374">
    <property type="entry name" value="Nucleotidylyl transferase"/>
    <property type="match status" value="1"/>
</dbReference>
<dbReference type="PANTHER" id="PTHR43740:SF2">
    <property type="entry name" value="LEUCINE--TRNA LIGASE, MITOCHONDRIAL"/>
    <property type="match status" value="1"/>
</dbReference>
<dbReference type="GO" id="GO:0005524">
    <property type="term" value="F:ATP binding"/>
    <property type="evidence" value="ECO:0007669"/>
    <property type="project" value="UniProtKB-KW"/>
</dbReference>
<keyword evidence="4" id="KW-0547">Nucleotide-binding</keyword>
<name>A0A2H0BS22_9BACT</name>
<dbReference type="InterPro" id="IPR013155">
    <property type="entry name" value="M/V/L/I-tRNA-synth_anticd-bd"/>
</dbReference>
<dbReference type="Proteomes" id="UP000231581">
    <property type="component" value="Unassembled WGS sequence"/>
</dbReference>
<evidence type="ECO:0000256" key="3">
    <source>
        <dbReference type="ARBA" id="ARBA00022598"/>
    </source>
</evidence>
<organism evidence="11 12">
    <name type="scientific">Candidatus Uhrbacteria bacterium CG22_combo_CG10-13_8_21_14_all_47_17</name>
    <dbReference type="NCBI Taxonomy" id="1975041"/>
    <lineage>
        <taxon>Bacteria</taxon>
        <taxon>Candidatus Uhriibacteriota</taxon>
    </lineage>
</organism>
<gene>
    <name evidence="11" type="ORF">COX00_03130</name>
</gene>
<comment type="catalytic activity">
    <reaction evidence="8">
        <text>tRNA(Leu) + L-leucine + ATP = L-leucyl-tRNA(Leu) + AMP + diphosphate</text>
        <dbReference type="Rhea" id="RHEA:11688"/>
        <dbReference type="Rhea" id="RHEA-COMP:9613"/>
        <dbReference type="Rhea" id="RHEA-COMP:9622"/>
        <dbReference type="ChEBI" id="CHEBI:30616"/>
        <dbReference type="ChEBI" id="CHEBI:33019"/>
        <dbReference type="ChEBI" id="CHEBI:57427"/>
        <dbReference type="ChEBI" id="CHEBI:78442"/>
        <dbReference type="ChEBI" id="CHEBI:78494"/>
        <dbReference type="ChEBI" id="CHEBI:456215"/>
        <dbReference type="EC" id="6.1.1.4"/>
    </reaction>
</comment>
<dbReference type="GO" id="GO:0006429">
    <property type="term" value="P:leucyl-tRNA aminoacylation"/>
    <property type="evidence" value="ECO:0007669"/>
    <property type="project" value="InterPro"/>
</dbReference>
<dbReference type="GO" id="GO:0004823">
    <property type="term" value="F:leucine-tRNA ligase activity"/>
    <property type="evidence" value="ECO:0007669"/>
    <property type="project" value="UniProtKB-EC"/>
</dbReference>
<evidence type="ECO:0000256" key="2">
    <source>
        <dbReference type="ARBA" id="ARBA00013164"/>
    </source>
</evidence>
<dbReference type="Gene3D" id="3.40.50.620">
    <property type="entry name" value="HUPs"/>
    <property type="match status" value="1"/>
</dbReference>
<feature type="domain" description="Aminoacyl-tRNA synthetase class Ia" evidence="9">
    <location>
        <begin position="19"/>
        <end position="212"/>
    </location>
</feature>
<evidence type="ECO:0000256" key="6">
    <source>
        <dbReference type="ARBA" id="ARBA00022917"/>
    </source>
</evidence>
<comment type="similarity">
    <text evidence="1">Belongs to the class-I aminoacyl-tRNA synthetase family.</text>
</comment>
<dbReference type="InterPro" id="IPR009080">
    <property type="entry name" value="tRNAsynth_Ia_anticodon-bd"/>
</dbReference>
<dbReference type="PANTHER" id="PTHR43740">
    <property type="entry name" value="LEUCYL-TRNA SYNTHETASE"/>
    <property type="match status" value="1"/>
</dbReference>
<evidence type="ECO:0000256" key="7">
    <source>
        <dbReference type="ARBA" id="ARBA00023146"/>
    </source>
</evidence>
<keyword evidence="5" id="KW-0067">ATP-binding</keyword>
<keyword evidence="7" id="KW-0030">Aminoacyl-tRNA synthetase</keyword>
<dbReference type="FunFam" id="1.10.730.10:FF:000002">
    <property type="entry name" value="Leucine--tRNA ligase"/>
    <property type="match status" value="1"/>
</dbReference>
<evidence type="ECO:0000256" key="4">
    <source>
        <dbReference type="ARBA" id="ARBA00022741"/>
    </source>
</evidence>
<dbReference type="CDD" id="cd07958">
    <property type="entry name" value="Anticodon_Ia_Leu_BEm"/>
    <property type="match status" value="1"/>
</dbReference>
<dbReference type="InterPro" id="IPR014729">
    <property type="entry name" value="Rossmann-like_a/b/a_fold"/>
</dbReference>
<dbReference type="PRINTS" id="PR00985">
    <property type="entry name" value="TRNASYNTHLEU"/>
</dbReference>
<dbReference type="EC" id="6.1.1.4" evidence="2"/>
<evidence type="ECO:0000313" key="11">
    <source>
        <dbReference type="EMBL" id="PIP60475.1"/>
    </source>
</evidence>
<feature type="non-terminal residue" evidence="11">
    <location>
        <position position="340"/>
    </location>
</feature>
<reference evidence="11 12" key="1">
    <citation type="submission" date="2017-09" db="EMBL/GenBank/DDBJ databases">
        <title>Depth-based differentiation of microbial function through sediment-hosted aquifers and enrichment of novel symbionts in the deep terrestrial subsurface.</title>
        <authorList>
            <person name="Probst A.J."/>
            <person name="Ladd B."/>
            <person name="Jarett J.K."/>
            <person name="Geller-Mcgrath D.E."/>
            <person name="Sieber C.M."/>
            <person name="Emerson J.B."/>
            <person name="Anantharaman K."/>
            <person name="Thomas B.C."/>
            <person name="Malmstrom R."/>
            <person name="Stieglmeier M."/>
            <person name="Klingl A."/>
            <person name="Woyke T."/>
            <person name="Ryan C.M."/>
            <person name="Banfield J.F."/>
        </authorList>
    </citation>
    <scope>NUCLEOTIDE SEQUENCE [LARGE SCALE GENOMIC DNA]</scope>
    <source>
        <strain evidence="11">CG22_combo_CG10-13_8_21_14_all_47_17</strain>
    </source>
</reference>
<sequence length="340" mass="38920">MISWLEEEGKGTRATTYKLRDWVFSRQRYWGEPIPIILCDHCGFVPVPDEALPLQLPDVEAYEPTDSGESPLANMTDWVEVKCPSCGGKAKRETDTMPNWAGSSWYFLRYCDPQNNEALADPEKLKYWMPIDLYNGGMEHTTLHLLYSRFWYKFLWDLGIVPEECGNEPYARRRSHGLILAEGGEKMSKSKGNVVNPDDVVQEYGADVFRMYEMFMGPFDQPVPWDTNGIEGVKRFLDRVWSLMTEATSPDSTEAVETVYNQSIKKLSEGIEQMQFNTCISQLMILTNTFQDLGGVPQSMRGAYLQLLAPFAPHLAEELWFQMGKTESIHLSGWPKYDEG</sequence>
<evidence type="ECO:0000313" key="12">
    <source>
        <dbReference type="Proteomes" id="UP000231581"/>
    </source>
</evidence>
<protein>
    <recommendedName>
        <fullName evidence="2">leucine--tRNA ligase</fullName>
        <ecNumber evidence="2">6.1.1.4</ecNumber>
    </recommendedName>
</protein>
<evidence type="ECO:0000256" key="8">
    <source>
        <dbReference type="ARBA" id="ARBA00047469"/>
    </source>
</evidence>
<dbReference type="EMBL" id="PCSZ01000062">
    <property type="protein sequence ID" value="PIP60475.1"/>
    <property type="molecule type" value="Genomic_DNA"/>
</dbReference>
<dbReference type="InterPro" id="IPR002300">
    <property type="entry name" value="aa-tRNA-synth_Ia"/>
</dbReference>
<dbReference type="AlphaFoldDB" id="A0A2H0BS22"/>
<dbReference type="Gene3D" id="1.10.730.10">
    <property type="entry name" value="Isoleucyl-tRNA Synthetase, Domain 1"/>
    <property type="match status" value="1"/>
</dbReference>
<evidence type="ECO:0000259" key="10">
    <source>
        <dbReference type="Pfam" id="PF08264"/>
    </source>
</evidence>
<keyword evidence="3 11" id="KW-0436">Ligase</keyword>
<feature type="domain" description="Methionyl/Valyl/Leucyl/Isoleucyl-tRNA synthetase anticodon-binding" evidence="10">
    <location>
        <begin position="304"/>
        <end position="338"/>
    </location>
</feature>
<dbReference type="SUPFAM" id="SSF47323">
    <property type="entry name" value="Anticodon-binding domain of a subclass of class I aminoacyl-tRNA synthetases"/>
    <property type="match status" value="1"/>
</dbReference>
<evidence type="ECO:0000259" key="9">
    <source>
        <dbReference type="Pfam" id="PF00133"/>
    </source>
</evidence>
<evidence type="ECO:0000256" key="5">
    <source>
        <dbReference type="ARBA" id="ARBA00022840"/>
    </source>
</evidence>
<dbReference type="Pfam" id="PF08264">
    <property type="entry name" value="Anticodon_1"/>
    <property type="match status" value="1"/>
</dbReference>
<accession>A0A2H0BS22</accession>
<dbReference type="InterPro" id="IPR002302">
    <property type="entry name" value="Leu-tRNA-ligase"/>
</dbReference>
<dbReference type="GO" id="GO:0005829">
    <property type="term" value="C:cytosol"/>
    <property type="evidence" value="ECO:0007669"/>
    <property type="project" value="TreeGrafter"/>
</dbReference>
<dbReference type="FunFam" id="3.40.50.620:FF:000056">
    <property type="entry name" value="Leucine--tRNA ligase"/>
    <property type="match status" value="1"/>
</dbReference>
<proteinExistence type="inferred from homology"/>